<proteinExistence type="predicted"/>
<reference evidence="2 3" key="1">
    <citation type="submission" date="2020-07" db="EMBL/GenBank/DDBJ databases">
        <title>Sequencing the genomes of 1000 actinobacteria strains.</title>
        <authorList>
            <person name="Klenk H.-P."/>
        </authorList>
    </citation>
    <scope>NUCLEOTIDE SEQUENCE [LARGE SCALE GENOMIC DNA]</scope>
    <source>
        <strain evidence="2 3">DSM 19082</strain>
    </source>
</reference>
<dbReference type="EMBL" id="JACCBF010000001">
    <property type="protein sequence ID" value="NYD33870.1"/>
    <property type="molecule type" value="Genomic_DNA"/>
</dbReference>
<evidence type="ECO:0000313" key="2">
    <source>
        <dbReference type="EMBL" id="NYD33870.1"/>
    </source>
</evidence>
<dbReference type="Proteomes" id="UP000582231">
    <property type="component" value="Unassembled WGS sequence"/>
</dbReference>
<name>A0A852RYH7_9ACTN</name>
<accession>A0A852RYH7</accession>
<protein>
    <submittedName>
        <fullName evidence="2">Uncharacterized protein</fullName>
    </submittedName>
</protein>
<feature type="region of interest" description="Disordered" evidence="1">
    <location>
        <begin position="83"/>
        <end position="105"/>
    </location>
</feature>
<gene>
    <name evidence="2" type="ORF">BJ958_005416</name>
</gene>
<dbReference type="RefSeq" id="WP_179729859.1">
    <property type="nucleotide sequence ID" value="NZ_BAABEF010000001.1"/>
</dbReference>
<feature type="compositionally biased region" description="Low complexity" evidence="1">
    <location>
        <begin position="89"/>
        <end position="105"/>
    </location>
</feature>
<evidence type="ECO:0000256" key="1">
    <source>
        <dbReference type="SAM" id="MobiDB-lite"/>
    </source>
</evidence>
<evidence type="ECO:0000313" key="3">
    <source>
        <dbReference type="Proteomes" id="UP000582231"/>
    </source>
</evidence>
<comment type="caution">
    <text evidence="2">The sequence shown here is derived from an EMBL/GenBank/DDBJ whole genome shotgun (WGS) entry which is preliminary data.</text>
</comment>
<keyword evidence="3" id="KW-1185">Reference proteome</keyword>
<dbReference type="AlphaFoldDB" id="A0A852RYH7"/>
<organism evidence="2 3">
    <name type="scientific">Nocardioides kongjuensis</name>
    <dbReference type="NCBI Taxonomy" id="349522"/>
    <lineage>
        <taxon>Bacteria</taxon>
        <taxon>Bacillati</taxon>
        <taxon>Actinomycetota</taxon>
        <taxon>Actinomycetes</taxon>
        <taxon>Propionibacteriales</taxon>
        <taxon>Nocardioidaceae</taxon>
        <taxon>Nocardioides</taxon>
    </lineage>
</organism>
<sequence length="105" mass="11490">MNRRQRDVLRDAAPLHECRDCHLPIRFVRLDTGSALPVNPLTNPKGNVAARISGGRLVGFVISRDHRPGPLDSLRFMPHHATCEAKARSTSSSTTPPAAADEPLF</sequence>